<evidence type="ECO:0000259" key="3">
    <source>
        <dbReference type="Pfam" id="PF02770"/>
    </source>
</evidence>
<sequence>MSGERAREIVGSADFALPRPGSGRTLERFAALTRLCTEDIGTGRLVEAHADADAILGEIVGGGVAPGEFWGVWAAEPPRPRVDARLVDARWQLSGVKPWCSGATVCTHALVTAHTDAGIRLFAVDLRAPGVSADTSGWHSPGMLTTDTGDVAFDAVPAEPVGGVGAYLDRPGFWHGGIGVAACWFGGARRVARPLYRDGRLGAARGRGAAARRRAARPGRPACLRRPLVDRAGRDRHHRPGGAGVGPAAAGGRPRSRARRGRPDGVHPPVTRRRRSRDPRRSRRRPDSRTRGGPMTTDGRSESMSARFAATPTADTGTPEARWREWFAARGGWPPAEVPVDRLVVMSAHPDDEVLGAGALISSAARSGTEVVAVCLSDGSASHPGSPTLTPRELAEHRHRELDAATTVLGLEPSRWCGLPDGRLAEREPEIEAILAGVLAEKPVARTGLLSVWSHDGHPDHEAAGRCAQRVGDAHGLPVWMFPIWMWHWAAPGDPAVPWDRVRTFSLDDADLARKRAAVEEFATQIRPLSDAPEDAAVLGPHILARLLRDREFILT</sequence>
<feature type="region of interest" description="Disordered" evidence="2">
    <location>
        <begin position="203"/>
        <end position="318"/>
    </location>
</feature>
<reference evidence="4 5" key="1">
    <citation type="submission" date="2013-02" db="EMBL/GenBank/DDBJ databases">
        <title>Whole genome shotgun sequence of Gordonia paraffinivorans NBRC 108238.</title>
        <authorList>
            <person name="Isaki-Nakamura S."/>
            <person name="Hosoyama A."/>
            <person name="Tsuchikane K."/>
            <person name="Ando Y."/>
            <person name="Baba S."/>
            <person name="Ohji S."/>
            <person name="Hamada M."/>
            <person name="Tamura T."/>
            <person name="Yamazoe A."/>
            <person name="Yamazaki S."/>
            <person name="Fujita N."/>
        </authorList>
    </citation>
    <scope>NUCLEOTIDE SEQUENCE [LARGE SCALE GENOMIC DNA]</scope>
    <source>
        <strain evidence="4 5">NBRC 108238</strain>
    </source>
</reference>
<evidence type="ECO:0000256" key="1">
    <source>
        <dbReference type="ARBA" id="ARBA00022833"/>
    </source>
</evidence>
<keyword evidence="1" id="KW-0862">Zinc</keyword>
<dbReference type="InterPro" id="IPR009100">
    <property type="entry name" value="AcylCoA_DH/oxidase_NM_dom_sf"/>
</dbReference>
<dbReference type="InterPro" id="IPR024078">
    <property type="entry name" value="LmbE-like_dom_sf"/>
</dbReference>
<dbReference type="InterPro" id="IPR046373">
    <property type="entry name" value="Acyl-CoA_Oxase/DH_mid-dom_sf"/>
</dbReference>
<dbReference type="PANTHER" id="PTHR12993">
    <property type="entry name" value="N-ACETYLGLUCOSAMINYL-PHOSPHATIDYLINOSITOL DE-N-ACETYLASE-RELATED"/>
    <property type="match status" value="1"/>
</dbReference>
<feature type="compositionally biased region" description="Basic residues" evidence="2">
    <location>
        <begin position="270"/>
        <end position="284"/>
    </location>
</feature>
<dbReference type="SUPFAM" id="SSF56645">
    <property type="entry name" value="Acyl-CoA dehydrogenase NM domain-like"/>
    <property type="match status" value="1"/>
</dbReference>
<organism evidence="4 5">
    <name type="scientific">Gordonia paraffinivorans NBRC 108238</name>
    <dbReference type="NCBI Taxonomy" id="1223543"/>
    <lineage>
        <taxon>Bacteria</taxon>
        <taxon>Bacillati</taxon>
        <taxon>Actinomycetota</taxon>
        <taxon>Actinomycetes</taxon>
        <taxon>Mycobacteriales</taxon>
        <taxon>Gordoniaceae</taxon>
        <taxon>Gordonia</taxon>
    </lineage>
</organism>
<accession>A0ABQ0IQP9</accession>
<dbReference type="Pfam" id="PF02585">
    <property type="entry name" value="PIG-L"/>
    <property type="match status" value="1"/>
</dbReference>
<protein>
    <recommendedName>
        <fullName evidence="3">Acyl-CoA oxidase/dehydrogenase middle domain-containing protein</fullName>
    </recommendedName>
</protein>
<evidence type="ECO:0000313" key="4">
    <source>
        <dbReference type="EMBL" id="GAC85825.1"/>
    </source>
</evidence>
<comment type="caution">
    <text evidence="4">The sequence shown here is derived from an EMBL/GenBank/DDBJ whole genome shotgun (WGS) entry which is preliminary data.</text>
</comment>
<dbReference type="Gene3D" id="2.40.110.10">
    <property type="entry name" value="Butyryl-CoA Dehydrogenase, subunit A, domain 2"/>
    <property type="match status" value="1"/>
</dbReference>
<dbReference type="PANTHER" id="PTHR12993:SF29">
    <property type="entry name" value="BLR3841 PROTEIN"/>
    <property type="match status" value="1"/>
</dbReference>
<feature type="domain" description="Acyl-CoA oxidase/dehydrogenase middle" evidence="3">
    <location>
        <begin position="88"/>
        <end position="156"/>
    </location>
</feature>
<evidence type="ECO:0000256" key="2">
    <source>
        <dbReference type="SAM" id="MobiDB-lite"/>
    </source>
</evidence>
<dbReference type="Gene3D" id="3.40.50.10320">
    <property type="entry name" value="LmbE-like"/>
    <property type="match status" value="1"/>
</dbReference>
<dbReference type="Proteomes" id="UP000035021">
    <property type="component" value="Unassembled WGS sequence"/>
</dbReference>
<keyword evidence="5" id="KW-1185">Reference proteome</keyword>
<evidence type="ECO:0000313" key="5">
    <source>
        <dbReference type="Proteomes" id="UP000035021"/>
    </source>
</evidence>
<dbReference type="InterPro" id="IPR003737">
    <property type="entry name" value="GlcNAc_PI_deacetylase-related"/>
</dbReference>
<proteinExistence type="predicted"/>
<dbReference type="SUPFAM" id="SSF102588">
    <property type="entry name" value="LmbE-like"/>
    <property type="match status" value="1"/>
</dbReference>
<gene>
    <name evidence="4" type="ORF">GP2_043_00090</name>
</gene>
<name>A0ABQ0IQP9_9ACTN</name>
<dbReference type="Pfam" id="PF02770">
    <property type="entry name" value="Acyl-CoA_dh_M"/>
    <property type="match status" value="1"/>
</dbReference>
<dbReference type="EMBL" id="BAOQ01000043">
    <property type="protein sequence ID" value="GAC85825.1"/>
    <property type="molecule type" value="Genomic_DNA"/>
</dbReference>
<dbReference type="InterPro" id="IPR006091">
    <property type="entry name" value="Acyl-CoA_Oxase/DH_mid-dom"/>
</dbReference>